<dbReference type="Pfam" id="PF07853">
    <property type="entry name" value="DUF1648"/>
    <property type="match status" value="1"/>
</dbReference>
<dbReference type="RefSeq" id="WP_128752537.1">
    <property type="nucleotide sequence ID" value="NZ_CP035282.1"/>
</dbReference>
<dbReference type="AlphaFoldDB" id="A0A410QD56"/>
<keyword evidence="1" id="KW-1133">Transmembrane helix</keyword>
<dbReference type="KEGG" id="spoa:EQM13_09760"/>
<gene>
    <name evidence="3" type="ORF">EQM13_09760</name>
</gene>
<feature type="transmembrane region" description="Helical" evidence="1">
    <location>
        <begin position="53"/>
        <end position="72"/>
    </location>
</feature>
<evidence type="ECO:0000256" key="1">
    <source>
        <dbReference type="SAM" id="Phobius"/>
    </source>
</evidence>
<sequence length="138" mass="15947">MQNRIPIKFWRNIADVLVLISIILTVLALVFLGNDIVIHWTADGIPNGNMNKWMFFVFPIFTVMSSLSYNSWMKGLKEEEIGGAFTVFLTYLFVVVETHIFLLNIKLIKPSFSLLLILFVFFALFFAVLVGVRLRRNK</sequence>
<keyword evidence="4" id="KW-1185">Reference proteome</keyword>
<keyword evidence="1" id="KW-0812">Transmembrane</keyword>
<proteinExistence type="predicted"/>
<keyword evidence="1" id="KW-0472">Membrane</keyword>
<feature type="transmembrane region" description="Helical" evidence="1">
    <location>
        <begin position="12"/>
        <end position="33"/>
    </location>
</feature>
<name>A0A410QD56_9FIRM</name>
<feature type="transmembrane region" description="Helical" evidence="1">
    <location>
        <begin position="84"/>
        <end position="105"/>
    </location>
</feature>
<evidence type="ECO:0000313" key="3">
    <source>
        <dbReference type="EMBL" id="QAT61859.1"/>
    </source>
</evidence>
<dbReference type="InterPro" id="IPR012867">
    <property type="entry name" value="DUF1648"/>
</dbReference>
<dbReference type="EMBL" id="CP035282">
    <property type="protein sequence ID" value="QAT61859.1"/>
    <property type="molecule type" value="Genomic_DNA"/>
</dbReference>
<dbReference type="Proteomes" id="UP000287969">
    <property type="component" value="Chromosome"/>
</dbReference>
<feature type="domain" description="DUF1648" evidence="2">
    <location>
        <begin position="16"/>
        <end position="62"/>
    </location>
</feature>
<protein>
    <submittedName>
        <fullName evidence="3">DUF1648 domain-containing protein</fullName>
    </submittedName>
</protein>
<organism evidence="3 4">
    <name type="scientific">Acidilutibacter cellobiosedens</name>
    <dbReference type="NCBI Taxonomy" id="2507161"/>
    <lineage>
        <taxon>Bacteria</taxon>
        <taxon>Bacillati</taxon>
        <taxon>Bacillota</taxon>
        <taxon>Tissierellia</taxon>
        <taxon>Tissierellales</taxon>
        <taxon>Acidilutibacteraceae</taxon>
        <taxon>Acidilutibacter</taxon>
    </lineage>
</organism>
<accession>A0A410QD56</accession>
<evidence type="ECO:0000259" key="2">
    <source>
        <dbReference type="Pfam" id="PF07853"/>
    </source>
</evidence>
<reference evidence="4" key="1">
    <citation type="submission" date="2019-01" db="EMBL/GenBank/DDBJ databases">
        <title>Draft genomes of a novel of Sporanaerobacter strains.</title>
        <authorList>
            <person name="Ma S."/>
        </authorList>
    </citation>
    <scope>NUCLEOTIDE SEQUENCE [LARGE SCALE GENOMIC DNA]</scope>
    <source>
        <strain evidence="4">NJN-17</strain>
    </source>
</reference>
<evidence type="ECO:0000313" key="4">
    <source>
        <dbReference type="Proteomes" id="UP000287969"/>
    </source>
</evidence>
<dbReference type="OrthoDB" id="2062977at2"/>
<feature type="transmembrane region" description="Helical" evidence="1">
    <location>
        <begin position="111"/>
        <end position="132"/>
    </location>
</feature>